<dbReference type="InterPro" id="IPR014043">
    <property type="entry name" value="Acyl_transferase_dom"/>
</dbReference>
<reference evidence="6 7" key="1">
    <citation type="submission" date="2017-05" db="EMBL/GenBank/DDBJ databases">
        <title>Functional genome analysis of Paenibacillus pasadenensis strain R16: insights on endophytic life style and antifungal activity.</title>
        <authorList>
            <person name="Passera A."/>
            <person name="Marcolungo L."/>
            <person name="Casati P."/>
            <person name="Brasca M."/>
            <person name="Quaglino F."/>
            <person name="Delledonne M."/>
        </authorList>
    </citation>
    <scope>NUCLEOTIDE SEQUENCE [LARGE SCALE GENOMIC DNA]</scope>
    <source>
        <strain evidence="6 7">R16</strain>
    </source>
</reference>
<evidence type="ECO:0000313" key="7">
    <source>
        <dbReference type="Proteomes" id="UP000234789"/>
    </source>
</evidence>
<evidence type="ECO:0000256" key="2">
    <source>
        <dbReference type="ARBA" id="ARBA00022679"/>
    </source>
</evidence>
<dbReference type="InterPro" id="IPR016035">
    <property type="entry name" value="Acyl_Trfase/lysoPLipase"/>
</dbReference>
<dbReference type="SUPFAM" id="SSF55048">
    <property type="entry name" value="Probable ACP-binding domain of malonyl-CoA ACP transacylase"/>
    <property type="match status" value="1"/>
</dbReference>
<name>A0A2N5N422_9BACL</name>
<dbReference type="GO" id="GO:0006633">
    <property type="term" value="P:fatty acid biosynthetic process"/>
    <property type="evidence" value="ECO:0007669"/>
    <property type="project" value="TreeGrafter"/>
</dbReference>
<dbReference type="RefSeq" id="WP_052333447.1">
    <property type="nucleotide sequence ID" value="NZ_BIMM01000044.1"/>
</dbReference>
<dbReference type="OrthoDB" id="9805460at2"/>
<evidence type="ECO:0000256" key="1">
    <source>
        <dbReference type="ARBA" id="ARBA00013258"/>
    </source>
</evidence>
<evidence type="ECO:0000259" key="5">
    <source>
        <dbReference type="SMART" id="SM00827"/>
    </source>
</evidence>
<keyword evidence="3 6" id="KW-0012">Acyltransferase</keyword>
<dbReference type="PANTHER" id="PTHR42681">
    <property type="entry name" value="MALONYL-COA-ACYL CARRIER PROTEIN TRANSACYLASE, MITOCHONDRIAL"/>
    <property type="match status" value="1"/>
</dbReference>
<protein>
    <recommendedName>
        <fullName evidence="1">[acyl-carrier-protein] S-malonyltransferase</fullName>
        <ecNumber evidence="1">2.3.1.39</ecNumber>
    </recommendedName>
</protein>
<organism evidence="6 7">
    <name type="scientific">Paenibacillus pasadenensis</name>
    <dbReference type="NCBI Taxonomy" id="217090"/>
    <lineage>
        <taxon>Bacteria</taxon>
        <taxon>Bacillati</taxon>
        <taxon>Bacillota</taxon>
        <taxon>Bacilli</taxon>
        <taxon>Bacillales</taxon>
        <taxon>Paenibacillaceae</taxon>
        <taxon>Paenibacillus</taxon>
    </lineage>
</organism>
<dbReference type="InterPro" id="IPR016036">
    <property type="entry name" value="Malonyl_transacylase_ACP-bd"/>
</dbReference>
<gene>
    <name evidence="6" type="ORF">B8V81_3514</name>
</gene>
<evidence type="ECO:0000256" key="3">
    <source>
        <dbReference type="ARBA" id="ARBA00023315"/>
    </source>
</evidence>
<dbReference type="Proteomes" id="UP000234789">
    <property type="component" value="Unassembled WGS sequence"/>
</dbReference>
<dbReference type="Pfam" id="PF00698">
    <property type="entry name" value="Acyl_transf_1"/>
    <property type="match status" value="1"/>
</dbReference>
<dbReference type="Gene3D" id="3.40.366.10">
    <property type="entry name" value="Malonyl-Coenzyme A Acyl Carrier Protein, domain 2"/>
    <property type="match status" value="1"/>
</dbReference>
<sequence>MRKRPAPALLFPGQGSQRPGMGRALLERHAEARAAVEEAGDAIGADLARLLRDGSMEELTRTEIAQPAILAVSVAMYRVYRGSLGGPPPGWLAGHSLGEFSALACAGALPLGDAARLVQARGRLMAEAARRQPGGMAAALGIAPERAEAICREIAADGRFGVVVPANYNAAAQTVLSGHFPALEEAARLVREAGGSTVRLAVGGAFHSPLMASAAAAFGEELSAARLGSPLLPVLSGVTGRRMPGSAAALAELLQRQLTAPVRWTAVMAKLAELGARAAVEAGPGAVLQRLAAGSGIRVLAMDEEAAFGELEETLRRGRCISYLEGCLAVAVGTRSEEDDLLVYRREVEAPYRELEQLLQAAEAEPSAPVDAARLEQAESLLGRLLAGKGLPEAERRERLSRLAAAHGRRPVEAEAR</sequence>
<feature type="domain" description="Malonyl-CoA:ACP transacylase (MAT)" evidence="5">
    <location>
        <begin position="10"/>
        <end position="319"/>
    </location>
</feature>
<dbReference type="GO" id="GO:0004314">
    <property type="term" value="F:[acyl-carrier-protein] S-malonyltransferase activity"/>
    <property type="evidence" value="ECO:0007669"/>
    <property type="project" value="UniProtKB-EC"/>
</dbReference>
<keyword evidence="2 6" id="KW-0808">Transferase</keyword>
<evidence type="ECO:0000313" key="6">
    <source>
        <dbReference type="EMBL" id="PLT45083.1"/>
    </source>
</evidence>
<dbReference type="SUPFAM" id="SSF52151">
    <property type="entry name" value="FabD/lysophospholipase-like"/>
    <property type="match status" value="1"/>
</dbReference>
<accession>A0A2N5N422</accession>
<dbReference type="PANTHER" id="PTHR42681:SF1">
    <property type="entry name" value="MALONYL-COA-ACYL CARRIER PROTEIN TRANSACYLASE, MITOCHONDRIAL"/>
    <property type="match status" value="1"/>
</dbReference>
<dbReference type="EC" id="2.3.1.39" evidence="1"/>
<dbReference type="EMBL" id="NFEZ01000004">
    <property type="protein sequence ID" value="PLT45083.1"/>
    <property type="molecule type" value="Genomic_DNA"/>
</dbReference>
<keyword evidence="7" id="KW-1185">Reference proteome</keyword>
<dbReference type="InterPro" id="IPR001227">
    <property type="entry name" value="Ac_transferase_dom_sf"/>
</dbReference>
<comment type="caution">
    <text evidence="6">The sequence shown here is derived from an EMBL/GenBank/DDBJ whole genome shotgun (WGS) entry which is preliminary data.</text>
</comment>
<dbReference type="GO" id="GO:0005829">
    <property type="term" value="C:cytosol"/>
    <property type="evidence" value="ECO:0007669"/>
    <property type="project" value="TreeGrafter"/>
</dbReference>
<dbReference type="AlphaFoldDB" id="A0A2N5N422"/>
<proteinExistence type="predicted"/>
<dbReference type="InterPro" id="IPR050858">
    <property type="entry name" value="Mal-CoA-ACP_Trans/PKS_FabD"/>
</dbReference>
<dbReference type="Gene3D" id="3.30.70.250">
    <property type="entry name" value="Malonyl-CoA ACP transacylase, ACP-binding"/>
    <property type="match status" value="1"/>
</dbReference>
<dbReference type="SMART" id="SM00827">
    <property type="entry name" value="PKS_AT"/>
    <property type="match status" value="1"/>
</dbReference>
<evidence type="ECO:0000256" key="4">
    <source>
        <dbReference type="ARBA" id="ARBA00048462"/>
    </source>
</evidence>
<comment type="catalytic activity">
    <reaction evidence="4">
        <text>holo-[ACP] + malonyl-CoA = malonyl-[ACP] + CoA</text>
        <dbReference type="Rhea" id="RHEA:41792"/>
        <dbReference type="Rhea" id="RHEA-COMP:9623"/>
        <dbReference type="Rhea" id="RHEA-COMP:9685"/>
        <dbReference type="ChEBI" id="CHEBI:57287"/>
        <dbReference type="ChEBI" id="CHEBI:57384"/>
        <dbReference type="ChEBI" id="CHEBI:64479"/>
        <dbReference type="ChEBI" id="CHEBI:78449"/>
        <dbReference type="EC" id="2.3.1.39"/>
    </reaction>
</comment>